<feature type="compositionally biased region" description="Basic residues" evidence="2">
    <location>
        <begin position="341"/>
        <end position="358"/>
    </location>
</feature>
<dbReference type="AlphaFoldDB" id="A0AAW2VR31"/>
<protein>
    <recommendedName>
        <fullName evidence="4">Trichohyalin-like</fullName>
    </recommendedName>
</protein>
<reference evidence="3" key="1">
    <citation type="submission" date="2020-06" db="EMBL/GenBank/DDBJ databases">
        <authorList>
            <person name="Li T."/>
            <person name="Hu X."/>
            <person name="Zhang T."/>
            <person name="Song X."/>
            <person name="Zhang H."/>
            <person name="Dai N."/>
            <person name="Sheng W."/>
            <person name="Hou X."/>
            <person name="Wei L."/>
        </authorList>
    </citation>
    <scope>NUCLEOTIDE SEQUENCE</scope>
    <source>
        <strain evidence="3">G02</strain>
        <tissue evidence="3">Leaf</tissue>
    </source>
</reference>
<feature type="compositionally biased region" description="Basic and acidic residues" evidence="2">
    <location>
        <begin position="752"/>
        <end position="762"/>
    </location>
</feature>
<evidence type="ECO:0000256" key="1">
    <source>
        <dbReference type="SAM" id="Coils"/>
    </source>
</evidence>
<sequence length="870" mass="99795">MGSKEAMEMQYIMVEDQVTDEDIQGNQDSIDVEDGQIDQSATMIEIEPLEQEYTVNEEIIETLQQEKVDSGDDISIHKIIPWSCRKKLINEQGSEKVGTYKRSIHSKYTPPTGSRQGRSCKRDMQMRENGKIMKPQGATEREALMGEEKRKDKEQSQLQEGQCYLRSTEVCLINDENMVPRWLTCEFPPAVKVNMMEEEIGQVGQVEPHEEDMLDELIEEVYMELMEAAEIQDLTVDDESAMGNLQRAEHHQVQVNQDSVSDEGQAEPRTMVIEVEPQQQDNIVSQEKFGTEQRNVGGDTSPRPHETSCCHRKTPISMQGQGQGQCQEQGSKRITVQKRSIQSKHTPHTGRRRGRPYKRGLQMEETGELMELLEATATGALVEENKLDIREQNQSKENLNEQIEIQDHAEEMQHHKINQLIPADQVYEMNDVEPQEQEYRFTDDLNEQQIQESTFGRPPVAKVVLEQNHLEGDQGSCSEEQNHAQILLQENKGATAGLIQLKEDKDERVNGLNHKAGIQDVIGEKTSKHQASKPVLKEVIRKQVQQLVLGEPQKQESNLIQQQDQLKGGQGEVAGEKSFSEGDCPLIEEETHIKKSFEVLGEQNLQIEQLEAITEQNQPEELHCIFVYRDQKENDEFKHCDQPRKLEKENNEENCHSGKTQADEHPHKQRNEDQIQQKEHITRSFSEQPVTIAEHEQPMEESERMGTETLKVEGNAENGQKVILTFEETSGSMMQRKQRNILGNLEQQNRCGDRKYVSEHQSDALSVETSKEEKSVEDSSIVVSMHKHKQTMEKPQCRQLRPRPPKFQPDQTEERSDLPSEERSSENNQRRKLRPRPSKTESTEIANRAAAARPVLQKRQELSARRSLKP</sequence>
<keyword evidence="1" id="KW-0175">Coiled coil</keyword>
<feature type="coiled-coil region" evidence="1">
    <location>
        <begin position="382"/>
        <end position="409"/>
    </location>
</feature>
<evidence type="ECO:0008006" key="4">
    <source>
        <dbReference type="Google" id="ProtNLM"/>
    </source>
</evidence>
<feature type="compositionally biased region" description="Basic and acidic residues" evidence="2">
    <location>
        <begin position="812"/>
        <end position="829"/>
    </location>
</feature>
<gene>
    <name evidence="3" type="ORF">Sradi_0651600</name>
</gene>
<reference evidence="3" key="2">
    <citation type="journal article" date="2024" name="Plant">
        <title>Genomic evolution and insights into agronomic trait innovations of Sesamum species.</title>
        <authorList>
            <person name="Miao H."/>
            <person name="Wang L."/>
            <person name="Qu L."/>
            <person name="Liu H."/>
            <person name="Sun Y."/>
            <person name="Le M."/>
            <person name="Wang Q."/>
            <person name="Wei S."/>
            <person name="Zheng Y."/>
            <person name="Lin W."/>
            <person name="Duan Y."/>
            <person name="Cao H."/>
            <person name="Xiong S."/>
            <person name="Wang X."/>
            <person name="Wei L."/>
            <person name="Li C."/>
            <person name="Ma Q."/>
            <person name="Ju M."/>
            <person name="Zhao R."/>
            <person name="Li G."/>
            <person name="Mu C."/>
            <person name="Tian Q."/>
            <person name="Mei H."/>
            <person name="Zhang T."/>
            <person name="Gao T."/>
            <person name="Zhang H."/>
        </authorList>
    </citation>
    <scope>NUCLEOTIDE SEQUENCE</scope>
    <source>
        <strain evidence="3">G02</strain>
    </source>
</reference>
<accession>A0AAW2VR31</accession>
<feature type="region of interest" description="Disordered" evidence="2">
    <location>
        <begin position="640"/>
        <end position="675"/>
    </location>
</feature>
<feature type="region of interest" description="Disordered" evidence="2">
    <location>
        <begin position="314"/>
        <end position="360"/>
    </location>
</feature>
<name>A0AAW2VR31_SESRA</name>
<comment type="caution">
    <text evidence="3">The sequence shown here is derived from an EMBL/GenBank/DDBJ whole genome shotgun (WGS) entry which is preliminary data.</text>
</comment>
<organism evidence="3">
    <name type="scientific">Sesamum radiatum</name>
    <name type="common">Black benniseed</name>
    <dbReference type="NCBI Taxonomy" id="300843"/>
    <lineage>
        <taxon>Eukaryota</taxon>
        <taxon>Viridiplantae</taxon>
        <taxon>Streptophyta</taxon>
        <taxon>Embryophyta</taxon>
        <taxon>Tracheophyta</taxon>
        <taxon>Spermatophyta</taxon>
        <taxon>Magnoliopsida</taxon>
        <taxon>eudicotyledons</taxon>
        <taxon>Gunneridae</taxon>
        <taxon>Pentapetalae</taxon>
        <taxon>asterids</taxon>
        <taxon>lamiids</taxon>
        <taxon>Lamiales</taxon>
        <taxon>Pedaliaceae</taxon>
        <taxon>Sesamum</taxon>
    </lineage>
</organism>
<evidence type="ECO:0000256" key="2">
    <source>
        <dbReference type="SAM" id="MobiDB-lite"/>
    </source>
</evidence>
<feature type="region of interest" description="Disordered" evidence="2">
    <location>
        <begin position="752"/>
        <end position="870"/>
    </location>
</feature>
<proteinExistence type="predicted"/>
<dbReference type="EMBL" id="JACGWJ010000003">
    <property type="protein sequence ID" value="KAL0430256.1"/>
    <property type="molecule type" value="Genomic_DNA"/>
</dbReference>
<evidence type="ECO:0000313" key="3">
    <source>
        <dbReference type="EMBL" id="KAL0430256.1"/>
    </source>
</evidence>